<feature type="binding site" evidence="6">
    <location>
        <begin position="220"/>
        <end position="223"/>
    </location>
    <ligand>
        <name>S-adenosyl-L-methionine</name>
        <dbReference type="ChEBI" id="CHEBI:59789"/>
    </ligand>
</feature>
<evidence type="ECO:0000313" key="10">
    <source>
        <dbReference type="EMBL" id="MCE2593556.1"/>
    </source>
</evidence>
<evidence type="ECO:0000313" key="11">
    <source>
        <dbReference type="Proteomes" id="UP001201273"/>
    </source>
</evidence>
<feature type="domain" description="Ribosomal RNA methyltransferase FtsJ" evidence="7">
    <location>
        <begin position="185"/>
        <end position="300"/>
    </location>
</feature>
<keyword evidence="2 6" id="KW-0698">rRNA processing</keyword>
<dbReference type="InterPro" id="IPR048646">
    <property type="entry name" value="RlmM_THUMP-like"/>
</dbReference>
<dbReference type="Gene3D" id="3.30.70.2810">
    <property type="match status" value="1"/>
</dbReference>
<evidence type="ECO:0000256" key="3">
    <source>
        <dbReference type="ARBA" id="ARBA00022603"/>
    </source>
</evidence>
<evidence type="ECO:0000259" key="7">
    <source>
        <dbReference type="Pfam" id="PF01728"/>
    </source>
</evidence>
<dbReference type="Gene3D" id="3.40.50.150">
    <property type="entry name" value="Vaccinia Virus protein VP39"/>
    <property type="match status" value="1"/>
</dbReference>
<comment type="caution">
    <text evidence="10">The sequence shown here is derived from an EMBL/GenBank/DDBJ whole genome shotgun (WGS) entry which is preliminary data.</text>
</comment>
<dbReference type="InterPro" id="IPR002877">
    <property type="entry name" value="RNA_MeTrfase_FtsJ_dom"/>
</dbReference>
<sequence length="377" mass="43307">MKGLLLYCRPGFESDCAAEIQDQAALLDCFGFVKTQSQSGYVYFECYDPSHAEILIKQLNFFRLVFARQMIAVSELVSGMDVNDRITPILAAAQSLPLGGDVWVETPEGDETKPLLTFCRKFTVPLRAALRKANKITAKEQGRKPRYHLCFLDNKTAYLGYSITYNSSPFYMGIARLKFPNAAPSRSTLKLDEAIQLFIPKEEQETRLAPGMKAVDLGACPGGWTYQLVRRGMFVAAVDNGQIAQSLMDTGQVKYYADDGFKFQPFIRNLTWLTGKNEQGKKVKYPEHTHVHWLVCDMIEKPHRVAKLMADWLEQAYCREAIFNLKLPMKRRYYAVKECLDMMTQRLGEDAFDYQVKHLYHDREEVTVHIRWKAFNK</sequence>
<feature type="domain" description="Ribosomal RNA large subunit methyltransferase M THUMP-like" evidence="9">
    <location>
        <begin position="84"/>
        <end position="162"/>
    </location>
</feature>
<comment type="similarity">
    <text evidence="6">Belongs to the class I-like SAM-binding methyltransferase superfamily. RNA methyltransferase RlmE family. RlmM subfamily.</text>
</comment>
<dbReference type="GO" id="GO:0008168">
    <property type="term" value="F:methyltransferase activity"/>
    <property type="evidence" value="ECO:0007669"/>
    <property type="project" value="UniProtKB-KW"/>
</dbReference>
<dbReference type="InterPro" id="IPR029063">
    <property type="entry name" value="SAM-dependent_MTases_sf"/>
</dbReference>
<reference evidence="10 11" key="1">
    <citation type="journal article" date="2022" name="Environ. Microbiol. Rep.">
        <title>Eco-phylogenetic analyses reveal divergent evolution of vitamin B12 metabolism in the marine bacterial family 'Psychromonadaceae'.</title>
        <authorList>
            <person name="Jin X."/>
            <person name="Yang Y."/>
            <person name="Cao H."/>
            <person name="Gao B."/>
            <person name="Zhao Z."/>
        </authorList>
    </citation>
    <scope>NUCLEOTIDE SEQUENCE [LARGE SCALE GENOMIC DNA]</scope>
    <source>
        <strain evidence="10 11">MKS20</strain>
    </source>
</reference>
<dbReference type="Gene3D" id="3.30.2300.20">
    <property type="match status" value="1"/>
</dbReference>
<dbReference type="NCBIfam" id="NF008734">
    <property type="entry name" value="PRK11760.1"/>
    <property type="match status" value="1"/>
</dbReference>
<evidence type="ECO:0000259" key="9">
    <source>
        <dbReference type="Pfam" id="PF21239"/>
    </source>
</evidence>
<evidence type="ECO:0000259" key="8">
    <source>
        <dbReference type="Pfam" id="PF18125"/>
    </source>
</evidence>
<dbReference type="GO" id="GO:0032259">
    <property type="term" value="P:methylation"/>
    <property type="evidence" value="ECO:0007669"/>
    <property type="project" value="UniProtKB-KW"/>
</dbReference>
<proteinExistence type="inferred from homology"/>
<comment type="function">
    <text evidence="6">Catalyzes the 2'-O-methylation at nucleotide C2498 in 23S rRNA.</text>
</comment>
<dbReference type="Pfam" id="PF18125">
    <property type="entry name" value="RlmM_FDX"/>
    <property type="match status" value="1"/>
</dbReference>
<keyword evidence="4 6" id="KW-0808">Transferase</keyword>
<dbReference type="SUPFAM" id="SSF53335">
    <property type="entry name" value="S-adenosyl-L-methionine-dependent methyltransferases"/>
    <property type="match status" value="1"/>
</dbReference>
<dbReference type="EC" id="2.1.1.186" evidence="6"/>
<dbReference type="InterPro" id="IPR011224">
    <property type="entry name" value="rRNA_MeTrfase_M"/>
</dbReference>
<dbReference type="Pfam" id="PF21239">
    <property type="entry name" value="RLMM_N"/>
    <property type="match status" value="1"/>
</dbReference>
<protein>
    <recommendedName>
        <fullName evidence="6">Ribosomal RNA large subunit methyltransferase M</fullName>
        <ecNumber evidence="6">2.1.1.186</ecNumber>
    </recommendedName>
    <alternativeName>
        <fullName evidence="6">23S rRNA (cytidine2498-2'-O)-methyltransferase</fullName>
    </alternativeName>
    <alternativeName>
        <fullName evidence="6">23S rRNA 2'-O-ribose methyltransferase RlmM</fullName>
    </alternativeName>
</protein>
<feature type="binding site" evidence="6">
    <location>
        <position position="239"/>
    </location>
    <ligand>
        <name>S-adenosyl-L-methionine</name>
        <dbReference type="ChEBI" id="CHEBI:59789"/>
    </ligand>
</feature>
<evidence type="ECO:0000256" key="4">
    <source>
        <dbReference type="ARBA" id="ARBA00022679"/>
    </source>
</evidence>
<evidence type="ECO:0000256" key="5">
    <source>
        <dbReference type="ARBA" id="ARBA00022691"/>
    </source>
</evidence>
<dbReference type="PANTHER" id="PTHR37524:SF2">
    <property type="entry name" value="RIBOSOMAL RNA METHYLTRANSFERASE FTSJ DOMAIN-CONTAINING PROTEIN"/>
    <property type="match status" value="1"/>
</dbReference>
<feature type="active site" description="Proton acceptor" evidence="6">
    <location>
        <position position="326"/>
    </location>
</feature>
<keyword evidence="11" id="KW-1185">Reference proteome</keyword>
<keyword evidence="1 6" id="KW-0963">Cytoplasm</keyword>
<keyword evidence="3 6" id="KW-0489">Methyltransferase</keyword>
<feature type="binding site" evidence="6">
    <location>
        <position position="187"/>
    </location>
    <ligand>
        <name>S-adenosyl-L-methionine</name>
        <dbReference type="ChEBI" id="CHEBI:59789"/>
    </ligand>
</feature>
<dbReference type="Proteomes" id="UP001201273">
    <property type="component" value="Unassembled WGS sequence"/>
</dbReference>
<organism evidence="10 11">
    <name type="scientific">Motilimonas cestriensis</name>
    <dbReference type="NCBI Taxonomy" id="2742685"/>
    <lineage>
        <taxon>Bacteria</taxon>
        <taxon>Pseudomonadati</taxon>
        <taxon>Pseudomonadota</taxon>
        <taxon>Gammaproteobacteria</taxon>
        <taxon>Alteromonadales</taxon>
        <taxon>Alteromonadales genera incertae sedis</taxon>
        <taxon>Motilimonas</taxon>
    </lineage>
</organism>
<dbReference type="RefSeq" id="WP_233051162.1">
    <property type="nucleotide sequence ID" value="NZ_JAIMJA010000002.1"/>
</dbReference>
<feature type="binding site" evidence="6">
    <location>
        <position position="297"/>
    </location>
    <ligand>
        <name>S-adenosyl-L-methionine</name>
        <dbReference type="ChEBI" id="CHEBI:59789"/>
    </ligand>
</feature>
<feature type="domain" description="RlmM ferredoxin-like" evidence="8">
    <location>
        <begin position="1"/>
        <end position="71"/>
    </location>
</feature>
<accession>A0ABS8W736</accession>
<evidence type="ECO:0000256" key="1">
    <source>
        <dbReference type="ARBA" id="ARBA00022490"/>
    </source>
</evidence>
<evidence type="ECO:0000256" key="2">
    <source>
        <dbReference type="ARBA" id="ARBA00022552"/>
    </source>
</evidence>
<dbReference type="HAMAP" id="MF_01551">
    <property type="entry name" value="23SrRNA_methyltr_M"/>
    <property type="match status" value="1"/>
</dbReference>
<dbReference type="EMBL" id="JAIMJA010000002">
    <property type="protein sequence ID" value="MCE2593556.1"/>
    <property type="molecule type" value="Genomic_DNA"/>
</dbReference>
<comment type="subunit">
    <text evidence="6">Monomer.</text>
</comment>
<name>A0ABS8W736_9GAMM</name>
<comment type="catalytic activity">
    <reaction evidence="6">
        <text>cytidine(2498) in 23S rRNA + S-adenosyl-L-methionine = 2'-O-methylcytidine(2498) in 23S rRNA + S-adenosyl-L-homocysteine + H(+)</text>
        <dbReference type="Rhea" id="RHEA:42788"/>
        <dbReference type="Rhea" id="RHEA-COMP:10244"/>
        <dbReference type="Rhea" id="RHEA-COMP:10245"/>
        <dbReference type="ChEBI" id="CHEBI:15378"/>
        <dbReference type="ChEBI" id="CHEBI:57856"/>
        <dbReference type="ChEBI" id="CHEBI:59789"/>
        <dbReference type="ChEBI" id="CHEBI:74495"/>
        <dbReference type="ChEBI" id="CHEBI:82748"/>
        <dbReference type="EC" id="2.1.1.186"/>
    </reaction>
</comment>
<dbReference type="PANTHER" id="PTHR37524">
    <property type="entry name" value="RIBOSOMAL RNA LARGE SUBUNIT METHYLTRANSFERASE M"/>
    <property type="match status" value="1"/>
</dbReference>
<feature type="binding site" evidence="6">
    <location>
        <position position="259"/>
    </location>
    <ligand>
        <name>S-adenosyl-L-methionine</name>
        <dbReference type="ChEBI" id="CHEBI:59789"/>
    </ligand>
</feature>
<comment type="subcellular location">
    <subcellularLocation>
        <location evidence="6">Cytoplasm</location>
    </subcellularLocation>
</comment>
<dbReference type="PIRSF" id="PIRSF028774">
    <property type="entry name" value="UCP028774"/>
    <property type="match status" value="1"/>
</dbReference>
<dbReference type="InterPro" id="IPR040739">
    <property type="entry name" value="RlmM_FDX"/>
</dbReference>
<gene>
    <name evidence="6 10" type="primary">rlmM</name>
    <name evidence="10" type="ORF">K6Y31_01835</name>
</gene>
<dbReference type="Pfam" id="PF01728">
    <property type="entry name" value="FtsJ"/>
    <property type="match status" value="1"/>
</dbReference>
<keyword evidence="5 6" id="KW-0949">S-adenosyl-L-methionine</keyword>
<evidence type="ECO:0000256" key="6">
    <source>
        <dbReference type="HAMAP-Rule" id="MF_01551"/>
    </source>
</evidence>